<dbReference type="Proteomes" id="UP001589890">
    <property type="component" value="Unassembled WGS sequence"/>
</dbReference>
<dbReference type="EMBL" id="JBHLTC010000006">
    <property type="protein sequence ID" value="MFC0623822.1"/>
    <property type="molecule type" value="Genomic_DNA"/>
</dbReference>
<evidence type="ECO:0000313" key="2">
    <source>
        <dbReference type="Proteomes" id="UP001589890"/>
    </source>
</evidence>
<evidence type="ECO:0008006" key="3">
    <source>
        <dbReference type="Google" id="ProtNLM"/>
    </source>
</evidence>
<proteinExistence type="predicted"/>
<sequence length="204" mass="21729">MAGLGFKDFANGNVLTGDELDGYLMQQSVMRFANAAARDNALTAVKADGMLAYTTADTVLAQYDGNGWVPLESQWQTWTPSWTGGTTSPSFGSAPRTGHWRYAGGMVVGYFKVTMNASTTYGNGAWLLSLPVNAHADWAFTAPVGQVSCFDASASALMQRDAWTVGSPSSFGIGDQSGTRIAAALPFTWTTNDILTVSVRYRPA</sequence>
<accession>A0ABV6QJA8</accession>
<evidence type="ECO:0000313" key="1">
    <source>
        <dbReference type="EMBL" id="MFC0623822.1"/>
    </source>
</evidence>
<reference evidence="1 2" key="1">
    <citation type="submission" date="2024-09" db="EMBL/GenBank/DDBJ databases">
        <authorList>
            <person name="Sun Q."/>
            <person name="Mori K."/>
        </authorList>
    </citation>
    <scope>NUCLEOTIDE SEQUENCE [LARGE SCALE GENOMIC DNA]</scope>
    <source>
        <strain evidence="1 2">CGMCC 1.15906</strain>
    </source>
</reference>
<gene>
    <name evidence="1" type="ORF">ACFFGN_07095</name>
</gene>
<keyword evidence="2" id="KW-1185">Reference proteome</keyword>
<dbReference type="RefSeq" id="WP_380044522.1">
    <property type="nucleotide sequence ID" value="NZ_JBHLTC010000006.1"/>
</dbReference>
<comment type="caution">
    <text evidence="1">The sequence shown here is derived from an EMBL/GenBank/DDBJ whole genome shotgun (WGS) entry which is preliminary data.</text>
</comment>
<name>A0ABV6QJA8_9ACTN</name>
<protein>
    <recommendedName>
        <fullName evidence="3">Tail fiber protein</fullName>
    </recommendedName>
</protein>
<organism evidence="1 2">
    <name type="scientific">Kribbella deserti</name>
    <dbReference type="NCBI Taxonomy" id="1926257"/>
    <lineage>
        <taxon>Bacteria</taxon>
        <taxon>Bacillati</taxon>
        <taxon>Actinomycetota</taxon>
        <taxon>Actinomycetes</taxon>
        <taxon>Propionibacteriales</taxon>
        <taxon>Kribbellaceae</taxon>
        <taxon>Kribbella</taxon>
    </lineage>
</organism>